<feature type="non-terminal residue" evidence="8">
    <location>
        <position position="1"/>
    </location>
</feature>
<dbReference type="GO" id="GO:0071013">
    <property type="term" value="C:catalytic step 2 spliceosome"/>
    <property type="evidence" value="ECO:0007669"/>
    <property type="project" value="TreeGrafter"/>
</dbReference>
<evidence type="ECO:0000256" key="3">
    <source>
        <dbReference type="ARBA" id="ARBA00022728"/>
    </source>
</evidence>
<dbReference type="PANTHER" id="PTHR15316">
    <property type="entry name" value="SPLICEOSOME ASSOCIATED PROTEIN 114/SWAP SPLICING FACTOR-RELATED"/>
    <property type="match status" value="1"/>
</dbReference>
<feature type="region of interest" description="Disordered" evidence="7">
    <location>
        <begin position="1"/>
        <end position="22"/>
    </location>
</feature>
<dbReference type="Pfam" id="PF01805">
    <property type="entry name" value="Surp"/>
    <property type="match status" value="2"/>
</dbReference>
<dbReference type="GO" id="GO:0005686">
    <property type="term" value="C:U2 snRNP"/>
    <property type="evidence" value="ECO:0007669"/>
    <property type="project" value="UniProtKB-ARBA"/>
</dbReference>
<dbReference type="PROSITE" id="PS50128">
    <property type="entry name" value="SURP"/>
    <property type="match status" value="2"/>
</dbReference>
<keyword evidence="2" id="KW-0507">mRNA processing</keyword>
<dbReference type="GO" id="GO:0071004">
    <property type="term" value="C:U2-type prespliceosome"/>
    <property type="evidence" value="ECO:0007669"/>
    <property type="project" value="TreeGrafter"/>
</dbReference>
<gene>
    <name evidence="8" type="ORF">CTOB1V02_LOCUS7089</name>
</gene>
<organism evidence="8">
    <name type="scientific">Cyprideis torosa</name>
    <dbReference type="NCBI Taxonomy" id="163714"/>
    <lineage>
        <taxon>Eukaryota</taxon>
        <taxon>Metazoa</taxon>
        <taxon>Ecdysozoa</taxon>
        <taxon>Arthropoda</taxon>
        <taxon>Crustacea</taxon>
        <taxon>Oligostraca</taxon>
        <taxon>Ostracoda</taxon>
        <taxon>Podocopa</taxon>
        <taxon>Podocopida</taxon>
        <taxon>Cytherocopina</taxon>
        <taxon>Cytheroidea</taxon>
        <taxon>Cytherideidae</taxon>
        <taxon>Cyprideis</taxon>
    </lineage>
</organism>
<protein>
    <submittedName>
        <fullName evidence="8">Uncharacterized protein</fullName>
    </submittedName>
</protein>
<feature type="region of interest" description="Disordered" evidence="7">
    <location>
        <begin position="305"/>
        <end position="389"/>
    </location>
</feature>
<dbReference type="Pfam" id="PF12230">
    <property type="entry name" value="PRP21_like_P"/>
    <property type="match status" value="1"/>
</dbReference>
<comment type="subcellular location">
    <subcellularLocation>
        <location evidence="1">Nucleus</location>
    </subcellularLocation>
</comment>
<evidence type="ECO:0000313" key="8">
    <source>
        <dbReference type="EMBL" id="CAD7229216.1"/>
    </source>
</evidence>
<proteinExistence type="predicted"/>
<dbReference type="InterPro" id="IPR035967">
    <property type="entry name" value="SWAP/Surp_sf"/>
</dbReference>
<keyword evidence="6" id="KW-0539">Nucleus</keyword>
<dbReference type="InterPro" id="IPR045146">
    <property type="entry name" value="SF3A1"/>
</dbReference>
<keyword evidence="3" id="KW-0747">Spliceosome</keyword>
<sequence length="389" mass="43538">MAPVEKPAMATDASKEPVNTEETMSGKSIIGIIYPPPEVRNIVDKTASFVARNGPEFESRIRQNEINNPKFNFLNPGDPYNAYFKHKVKDFIEGKAAEPALSQTAPPGLRPMQHKAQQEILKQAVAEKEKDQIILKDPPVDWEFISDPPSIAAFDLDIVKLTAQFVARNGRQFLTNLMNREARNYQFDFLRPQHALFQYFTKLLEQYTKVLIPPKDLMKRLQDESNAQVKVLEDVRYSSDIIGVLCGGLLFEKFPRSFPVAYAQIDWHDFVVVETVDYQPWETGQFPGPTTPEEVGARVLMEERGGAAPPGEEDAVEMEEVGSPERDAPPPAQPPTPDQVIVKKGYDPKGNKLDRDLKRAPHRPAGPAGGTGEQYLISPLTGEKIPAHK</sequence>
<dbReference type="InterPro" id="IPR000061">
    <property type="entry name" value="Surp"/>
</dbReference>
<name>A0A7R8WHD9_9CRUS</name>
<evidence type="ECO:0000256" key="6">
    <source>
        <dbReference type="ARBA" id="ARBA00023242"/>
    </source>
</evidence>
<dbReference type="GO" id="GO:0003723">
    <property type="term" value="F:RNA binding"/>
    <property type="evidence" value="ECO:0007669"/>
    <property type="project" value="InterPro"/>
</dbReference>
<evidence type="ECO:0000256" key="1">
    <source>
        <dbReference type="ARBA" id="ARBA00004123"/>
    </source>
</evidence>
<evidence type="ECO:0000256" key="2">
    <source>
        <dbReference type="ARBA" id="ARBA00022664"/>
    </source>
</evidence>
<keyword evidence="4" id="KW-0677">Repeat</keyword>
<dbReference type="InterPro" id="IPR022030">
    <property type="entry name" value="SF3A1_dom"/>
</dbReference>
<dbReference type="OrthoDB" id="447637at2759"/>
<feature type="compositionally biased region" description="Acidic residues" evidence="7">
    <location>
        <begin position="311"/>
        <end position="322"/>
    </location>
</feature>
<dbReference type="GO" id="GO:0045292">
    <property type="term" value="P:mRNA cis splicing, via spliceosome"/>
    <property type="evidence" value="ECO:0007669"/>
    <property type="project" value="InterPro"/>
</dbReference>
<dbReference type="PANTHER" id="PTHR15316:SF1">
    <property type="entry name" value="SPLICING FACTOR 3A SUBUNIT 1"/>
    <property type="match status" value="1"/>
</dbReference>
<dbReference type="AlphaFoldDB" id="A0A7R8WHD9"/>
<evidence type="ECO:0000256" key="4">
    <source>
        <dbReference type="ARBA" id="ARBA00022737"/>
    </source>
</evidence>
<reference evidence="8" key="1">
    <citation type="submission" date="2020-11" db="EMBL/GenBank/DDBJ databases">
        <authorList>
            <person name="Tran Van P."/>
        </authorList>
    </citation>
    <scope>NUCLEOTIDE SEQUENCE</scope>
</reference>
<keyword evidence="5" id="KW-0508">mRNA splicing</keyword>
<evidence type="ECO:0000256" key="7">
    <source>
        <dbReference type="SAM" id="MobiDB-lite"/>
    </source>
</evidence>
<dbReference type="Gene3D" id="1.10.10.790">
    <property type="entry name" value="Surp module"/>
    <property type="match status" value="2"/>
</dbReference>
<evidence type="ECO:0000256" key="5">
    <source>
        <dbReference type="ARBA" id="ARBA00023187"/>
    </source>
</evidence>
<feature type="compositionally biased region" description="Basic and acidic residues" evidence="7">
    <location>
        <begin position="344"/>
        <end position="359"/>
    </location>
</feature>
<dbReference type="SUPFAM" id="SSF109905">
    <property type="entry name" value="Surp module (SWAP domain)"/>
    <property type="match status" value="2"/>
</dbReference>
<dbReference type="SMART" id="SM00648">
    <property type="entry name" value="SWAP"/>
    <property type="match status" value="2"/>
</dbReference>
<accession>A0A7R8WHD9</accession>
<dbReference type="FunFam" id="1.10.10.790:FF:000001">
    <property type="entry name" value="Splicing factor 3a, subunit 1"/>
    <property type="match status" value="1"/>
</dbReference>
<dbReference type="EMBL" id="OB661941">
    <property type="protein sequence ID" value="CAD7229216.1"/>
    <property type="molecule type" value="Genomic_DNA"/>
</dbReference>
<dbReference type="FunFam" id="1.10.10.790:FF:000002">
    <property type="entry name" value="Splicing factor 3A subunit 1"/>
    <property type="match status" value="1"/>
</dbReference>
<dbReference type="GO" id="GO:0000381">
    <property type="term" value="P:regulation of alternative mRNA splicing, via spliceosome"/>
    <property type="evidence" value="ECO:0007669"/>
    <property type="project" value="TreeGrafter"/>
</dbReference>